<dbReference type="Proteomes" id="UP000247612">
    <property type="component" value="Unassembled WGS sequence"/>
</dbReference>
<dbReference type="GO" id="GO:0046872">
    <property type="term" value="F:metal ion binding"/>
    <property type="evidence" value="ECO:0007669"/>
    <property type="project" value="UniProtKB-KW"/>
</dbReference>
<gene>
    <name evidence="8" type="ORF">DES51_11452</name>
</gene>
<evidence type="ECO:0000256" key="1">
    <source>
        <dbReference type="ARBA" id="ARBA00001966"/>
    </source>
</evidence>
<reference evidence="8 9" key="1">
    <citation type="submission" date="2018-05" db="EMBL/GenBank/DDBJ databases">
        <title>Genomic Encyclopedia of Type Strains, Phase IV (KMG-IV): sequencing the most valuable type-strain genomes for metagenomic binning, comparative biology and taxonomic classification.</title>
        <authorList>
            <person name="Goeker M."/>
        </authorList>
    </citation>
    <scope>NUCLEOTIDE SEQUENCE [LARGE SCALE GENOMIC DNA]</scope>
    <source>
        <strain evidence="8 9">JC118</strain>
    </source>
</reference>
<keyword evidence="6" id="KW-0411">Iron-sulfur</keyword>
<dbReference type="PANTHER" id="PTHR43787">
    <property type="entry name" value="FEMO COFACTOR BIOSYNTHESIS PROTEIN NIFB-RELATED"/>
    <property type="match status" value="1"/>
</dbReference>
<comment type="caution">
    <text evidence="8">The sequence shown here is derived from an EMBL/GenBank/DDBJ whole genome shotgun (WGS) entry which is preliminary data.</text>
</comment>
<dbReference type="AlphaFoldDB" id="A0A318KJC8"/>
<evidence type="ECO:0000256" key="2">
    <source>
        <dbReference type="ARBA" id="ARBA00022485"/>
    </source>
</evidence>
<dbReference type="STRING" id="1034346.GCA_000313565_01837"/>
<evidence type="ECO:0000313" key="9">
    <source>
        <dbReference type="Proteomes" id="UP000247612"/>
    </source>
</evidence>
<dbReference type="InterPro" id="IPR013785">
    <property type="entry name" value="Aldolase_TIM"/>
</dbReference>
<evidence type="ECO:0000256" key="3">
    <source>
        <dbReference type="ARBA" id="ARBA00022691"/>
    </source>
</evidence>
<dbReference type="Gene3D" id="3.20.20.70">
    <property type="entry name" value="Aldolase class I"/>
    <property type="match status" value="1"/>
</dbReference>
<evidence type="ECO:0000313" key="8">
    <source>
        <dbReference type="EMBL" id="PXX76197.1"/>
    </source>
</evidence>
<comment type="cofactor">
    <cofactor evidence="1">
        <name>[4Fe-4S] cluster</name>
        <dbReference type="ChEBI" id="CHEBI:49883"/>
    </cofactor>
</comment>
<proteinExistence type="predicted"/>
<dbReference type="GO" id="GO:0051539">
    <property type="term" value="F:4 iron, 4 sulfur cluster binding"/>
    <property type="evidence" value="ECO:0007669"/>
    <property type="project" value="UniProtKB-KW"/>
</dbReference>
<evidence type="ECO:0000259" key="7">
    <source>
        <dbReference type="PROSITE" id="PS51918"/>
    </source>
</evidence>
<evidence type="ECO:0000256" key="6">
    <source>
        <dbReference type="ARBA" id="ARBA00023014"/>
    </source>
</evidence>
<sequence>MKSSNYNIFYADNQLLFNSFSQCLLQIPSSIYEILKNENFDELDVDTLNLFKNKKIITESYEYERHQLECELNNAIHSHKNVNIVISFTSACNLNCWYCIENACKNIDNNKFLNEENWQKIKEAIVNDIINDETRNVDVVLYGGEPMLNKPMVLNVINDLRDIKNENLKMRLTLISNGTLMDGADEILKKVDNVQITIDATKENHNYNRPYKNGNGTFDDIYNSLLKYAFLYSDKFILRVNVTIEDYEKVINFMSKLKNDGLNNVLKFISFCPIMDNKCKECRDVSIDAEECIYKLELFAKQNGFETSHLHEYGLCAAYNDSTLCVDENLNLYPCIGFIYDQAIGCIENGKIIKNKVNIKMSCNIDDKCKFFPLCLGEGPCRKLCCKEYYEKFYPKYLMLEHNIQL</sequence>
<evidence type="ECO:0000256" key="5">
    <source>
        <dbReference type="ARBA" id="ARBA00023004"/>
    </source>
</evidence>
<protein>
    <recommendedName>
        <fullName evidence="7">Radical SAM core domain-containing protein</fullName>
    </recommendedName>
</protein>
<name>A0A318KJC8_9FIRM</name>
<dbReference type="UniPathway" id="UPA00782"/>
<dbReference type="InterPro" id="IPR007197">
    <property type="entry name" value="rSAM"/>
</dbReference>
<keyword evidence="3" id="KW-0949">S-adenosyl-L-methionine</keyword>
<keyword evidence="9" id="KW-1185">Reference proteome</keyword>
<dbReference type="PROSITE" id="PS51918">
    <property type="entry name" value="RADICAL_SAM"/>
    <property type="match status" value="1"/>
</dbReference>
<keyword evidence="2" id="KW-0004">4Fe-4S</keyword>
<feature type="domain" description="Radical SAM core" evidence="7">
    <location>
        <begin position="78"/>
        <end position="306"/>
    </location>
</feature>
<dbReference type="Pfam" id="PF04055">
    <property type="entry name" value="Radical_SAM"/>
    <property type="match status" value="1"/>
</dbReference>
<dbReference type="EMBL" id="QJKH01000014">
    <property type="protein sequence ID" value="PXX76197.1"/>
    <property type="molecule type" value="Genomic_DNA"/>
</dbReference>
<organism evidence="8 9">
    <name type="scientific">Dielma fastidiosa</name>
    <dbReference type="NCBI Taxonomy" id="1034346"/>
    <lineage>
        <taxon>Bacteria</taxon>
        <taxon>Bacillati</taxon>
        <taxon>Bacillota</taxon>
        <taxon>Erysipelotrichia</taxon>
        <taxon>Erysipelotrichales</taxon>
        <taxon>Erysipelotrichaceae</taxon>
        <taxon>Dielma</taxon>
    </lineage>
</organism>
<dbReference type="PANTHER" id="PTHR43787:SF3">
    <property type="entry name" value="ARYLSULFATASE REGULATORY PROTEIN"/>
    <property type="match status" value="1"/>
</dbReference>
<keyword evidence="5" id="KW-0408">Iron</keyword>
<dbReference type="InterPro" id="IPR058240">
    <property type="entry name" value="rSAM_sf"/>
</dbReference>
<dbReference type="SFLD" id="SFLDG01067">
    <property type="entry name" value="SPASM/twitch_domain_containing"/>
    <property type="match status" value="1"/>
</dbReference>
<dbReference type="SUPFAM" id="SSF102114">
    <property type="entry name" value="Radical SAM enzymes"/>
    <property type="match status" value="1"/>
</dbReference>
<accession>A0A318KJC8</accession>
<dbReference type="CDD" id="cd01335">
    <property type="entry name" value="Radical_SAM"/>
    <property type="match status" value="1"/>
</dbReference>
<evidence type="ECO:0000256" key="4">
    <source>
        <dbReference type="ARBA" id="ARBA00022723"/>
    </source>
</evidence>
<dbReference type="RefSeq" id="WP_022938142.1">
    <property type="nucleotide sequence ID" value="NZ_CABKRQ010000004.1"/>
</dbReference>
<dbReference type="GO" id="GO:0003824">
    <property type="term" value="F:catalytic activity"/>
    <property type="evidence" value="ECO:0007669"/>
    <property type="project" value="InterPro"/>
</dbReference>
<dbReference type="SFLD" id="SFLDS00029">
    <property type="entry name" value="Radical_SAM"/>
    <property type="match status" value="1"/>
</dbReference>
<keyword evidence="4" id="KW-0479">Metal-binding</keyword>